<comment type="caution">
    <text evidence="2">The sequence shown here is derived from an EMBL/GenBank/DDBJ whole genome shotgun (WGS) entry which is preliminary data.</text>
</comment>
<dbReference type="InterPro" id="IPR052718">
    <property type="entry name" value="NmrA-type_oxidoreductase"/>
</dbReference>
<dbReference type="InterPro" id="IPR036291">
    <property type="entry name" value="NAD(P)-bd_dom_sf"/>
</dbReference>
<evidence type="ECO:0000259" key="1">
    <source>
        <dbReference type="Pfam" id="PF13460"/>
    </source>
</evidence>
<gene>
    <name evidence="2" type="ORF">DCM90_05925</name>
</gene>
<dbReference type="AlphaFoldDB" id="A0A2V1MZL8"/>
<reference evidence="2 3" key="1">
    <citation type="journal article" date="2018" name="Int. J. Syst. Evol. Microbiol.">
        <title>Lactobacillus bambusae sp. nov., isolated from a traditional fermented Ma-bamboo shoots of Taiwan.</title>
        <authorList>
            <person name="Wang L.-T."/>
        </authorList>
    </citation>
    <scope>NUCLEOTIDE SEQUENCE [LARGE SCALE GENOMIC DNA]</scope>
    <source>
        <strain evidence="2 3">BS-W1</strain>
    </source>
</reference>
<sequence>MKYAITAATGKFGQTAVNQLLQLVGPDDEVIAIVRDRDRASQKLPKSVTLREGTYDDETSMERALSDVDRVLFISSQPGGELPRSEQHQNMVTALSKADVKFVAYTSFPHAQASTDPLASDHKLTEDLIQASGVAHAFLRNNWYLENEMDFLQKGAHGQTATYWANPSNSAGWALEREYAEAAAKVLTMTDPQTIYEFGGPKKTYSDLGEALKQATQKNFEVGQVSRTTFYNELIATGMDEFIANMVTLVQQPIDDGALSEETVDLPDVLGHNLVSLPEAIQEILK</sequence>
<keyword evidence="3" id="KW-1185">Reference proteome</keyword>
<name>A0A2V1MZL8_9LACO</name>
<protein>
    <submittedName>
        <fullName evidence="2">NAD(P)-dependent oxidoreductase</fullName>
    </submittedName>
</protein>
<evidence type="ECO:0000313" key="2">
    <source>
        <dbReference type="EMBL" id="PWG00461.1"/>
    </source>
</evidence>
<dbReference type="Gene3D" id="3.90.25.10">
    <property type="entry name" value="UDP-galactose 4-epimerase, domain 1"/>
    <property type="match status" value="1"/>
</dbReference>
<dbReference type="RefSeq" id="WP_109250409.1">
    <property type="nucleotide sequence ID" value="NZ_QCXQ01000002.1"/>
</dbReference>
<organism evidence="2 3">
    <name type="scientific">Levilactobacillus bambusae</name>
    <dbReference type="NCBI Taxonomy" id="2024736"/>
    <lineage>
        <taxon>Bacteria</taxon>
        <taxon>Bacillati</taxon>
        <taxon>Bacillota</taxon>
        <taxon>Bacilli</taxon>
        <taxon>Lactobacillales</taxon>
        <taxon>Lactobacillaceae</taxon>
        <taxon>Levilactobacillus</taxon>
    </lineage>
</organism>
<feature type="domain" description="NAD(P)-binding" evidence="1">
    <location>
        <begin position="8"/>
        <end position="148"/>
    </location>
</feature>
<dbReference type="Gene3D" id="3.40.50.720">
    <property type="entry name" value="NAD(P)-binding Rossmann-like Domain"/>
    <property type="match status" value="1"/>
</dbReference>
<dbReference type="OrthoDB" id="152510at2"/>
<dbReference type="EMBL" id="QCXQ01000002">
    <property type="protein sequence ID" value="PWG00461.1"/>
    <property type="molecule type" value="Genomic_DNA"/>
</dbReference>
<dbReference type="SUPFAM" id="SSF51735">
    <property type="entry name" value="NAD(P)-binding Rossmann-fold domains"/>
    <property type="match status" value="1"/>
</dbReference>
<accession>A0A2V1MZL8</accession>
<dbReference type="Pfam" id="PF13460">
    <property type="entry name" value="NAD_binding_10"/>
    <property type="match status" value="1"/>
</dbReference>
<evidence type="ECO:0000313" key="3">
    <source>
        <dbReference type="Proteomes" id="UP000245080"/>
    </source>
</evidence>
<proteinExistence type="predicted"/>
<dbReference type="PANTHER" id="PTHR47129:SF1">
    <property type="entry name" value="NMRA-LIKE DOMAIN-CONTAINING PROTEIN"/>
    <property type="match status" value="1"/>
</dbReference>
<dbReference type="Proteomes" id="UP000245080">
    <property type="component" value="Unassembled WGS sequence"/>
</dbReference>
<dbReference type="PANTHER" id="PTHR47129">
    <property type="entry name" value="QUINONE OXIDOREDUCTASE 2"/>
    <property type="match status" value="1"/>
</dbReference>
<dbReference type="InterPro" id="IPR016040">
    <property type="entry name" value="NAD(P)-bd_dom"/>
</dbReference>